<evidence type="ECO:0000313" key="9">
    <source>
        <dbReference type="EMBL" id="MBA0973163.1"/>
    </source>
</evidence>
<feature type="compositionally biased region" description="Basic and acidic residues" evidence="7">
    <location>
        <begin position="75"/>
        <end position="87"/>
    </location>
</feature>
<keyword evidence="5 13" id="KW-0378">Hydrolase</keyword>
<reference evidence="10 17" key="5">
    <citation type="submission" date="2023-06" db="EMBL/GenBank/DDBJ databases">
        <title>Acute promotion of culturable opportunistic pathogens and persistent increase of antibiotic resistance following antibiotic exposure in mouse gut microbiota.</title>
        <authorList>
            <person name="Li L."/>
            <person name="Wang B."/>
            <person name="Sun Y."/>
            <person name="Wang M."/>
            <person name="Xu H."/>
        </authorList>
    </citation>
    <scope>NUCLEOTIDE SEQUENCE [LARGE SCALE GENOMIC DNA]</scope>
    <source>
        <strain evidence="10 17">CRI2_2</strain>
    </source>
</reference>
<dbReference type="PROSITE" id="PS51160">
    <property type="entry name" value="ACYLPHOSPHATASE_3"/>
    <property type="match status" value="1"/>
</dbReference>
<reference evidence="9 16" key="3">
    <citation type="submission" date="2020-06" db="EMBL/GenBank/DDBJ databases">
        <title>Crossreactivity between MHC class I-restricted antigens from cancer cells and an enterococcal bacteriophage.</title>
        <authorList>
            <person name="Fluckiger A."/>
            <person name="Daillere R."/>
            <person name="Sassi M."/>
            <person name="Cattoir V."/>
            <person name="Kroemer G."/>
            <person name="Zitvogel L."/>
        </authorList>
    </citation>
    <scope>NUCLEOTIDE SEQUENCE [LARGE SCALE GENOMIC DNA]</scope>
    <source>
        <strain evidence="9 16">EG4</strain>
    </source>
</reference>
<organism evidence="13 14">
    <name type="scientific">Enterococcus gallinarum</name>
    <dbReference type="NCBI Taxonomy" id="1353"/>
    <lineage>
        <taxon>Bacteria</taxon>
        <taxon>Bacillati</taxon>
        <taxon>Bacillota</taxon>
        <taxon>Bacilli</taxon>
        <taxon>Lactobacillales</taxon>
        <taxon>Enterococcaceae</taxon>
        <taxon>Enterococcus</taxon>
    </lineage>
</organism>
<name>A0A1V8Z1U6_ENTGA</name>
<reference evidence="11" key="4">
    <citation type="submission" date="2023-03" db="EMBL/GenBank/DDBJ databases">
        <authorList>
            <person name="Shen W."/>
            <person name="Cai J."/>
        </authorList>
    </citation>
    <scope>NUCLEOTIDE SEQUENCE</scope>
    <source>
        <strain evidence="11">K69-2</strain>
    </source>
</reference>
<dbReference type="PANTHER" id="PTHR47268:SF4">
    <property type="entry name" value="ACYLPHOSPHATASE"/>
    <property type="match status" value="1"/>
</dbReference>
<evidence type="ECO:0000256" key="4">
    <source>
        <dbReference type="ARBA" id="ARBA00047645"/>
    </source>
</evidence>
<evidence type="ECO:0000313" key="10">
    <source>
        <dbReference type="EMBL" id="MDL4935509.1"/>
    </source>
</evidence>
<accession>A0A1V8Z1U6</accession>
<reference evidence="12 15" key="2">
    <citation type="submission" date="2020-03" db="EMBL/GenBank/DDBJ databases">
        <title>Characterization of ganglioside-mimicking enterococci.</title>
        <authorList>
            <person name="Patry R.T."/>
            <person name="Nothaft H."/>
            <person name="Bridger R."/>
            <person name="Shajahan A."/>
            <person name="Huynh S."/>
            <person name="Sanchez S."/>
            <person name="Azadi P."/>
            <person name="Cooper K."/>
            <person name="Miller W.G."/>
            <person name="Parker C.T."/>
            <person name="Wells L."/>
            <person name="Szymanski C.M."/>
        </authorList>
    </citation>
    <scope>NUCLEOTIDE SEQUENCE [LARGE SCALE GENOMIC DNA]</scope>
    <source>
        <strain evidence="12 15">EGM181</strain>
    </source>
</reference>
<sequence length="93" mass="10242">MKKIRIQVQGRVQGVGFRYTTKLLADRMGIQGSVKNESDGSVTIEAIGEEKQVDAFVEAVKDSPSPSGKVTSTKIQEDPSIKERTSFDVEYGY</sequence>
<dbReference type="GO" id="GO:0003998">
    <property type="term" value="F:acylphosphatase activity"/>
    <property type="evidence" value="ECO:0007669"/>
    <property type="project" value="UniProtKB-EC"/>
</dbReference>
<feature type="compositionally biased region" description="Polar residues" evidence="7">
    <location>
        <begin position="64"/>
        <end position="74"/>
    </location>
</feature>
<dbReference type="Proteomes" id="UP001183682">
    <property type="component" value="Unassembled WGS sequence"/>
</dbReference>
<dbReference type="Pfam" id="PF00708">
    <property type="entry name" value="Acylphosphatase"/>
    <property type="match status" value="1"/>
</dbReference>
<evidence type="ECO:0000259" key="8">
    <source>
        <dbReference type="PROSITE" id="PS51160"/>
    </source>
</evidence>
<dbReference type="InterPro" id="IPR001792">
    <property type="entry name" value="Acylphosphatase-like_dom"/>
</dbReference>
<feature type="region of interest" description="Disordered" evidence="7">
    <location>
        <begin position="61"/>
        <end position="93"/>
    </location>
</feature>
<evidence type="ECO:0000313" key="17">
    <source>
        <dbReference type="Proteomes" id="UP001241571"/>
    </source>
</evidence>
<dbReference type="Proteomes" id="UP001241571">
    <property type="component" value="Unassembled WGS sequence"/>
</dbReference>
<dbReference type="GeneID" id="93223731"/>
<dbReference type="EMBL" id="JABXJK010000060">
    <property type="protein sequence ID" value="MBA0973163.1"/>
    <property type="molecule type" value="Genomic_DNA"/>
</dbReference>
<dbReference type="InterPro" id="IPR036046">
    <property type="entry name" value="Acylphosphatase-like_dom_sf"/>
</dbReference>
<dbReference type="EMBL" id="JARPZN010000002">
    <property type="protein sequence ID" value="MDT2689527.1"/>
    <property type="molecule type" value="Genomic_DNA"/>
</dbReference>
<evidence type="ECO:0000256" key="6">
    <source>
        <dbReference type="RuleBase" id="RU004168"/>
    </source>
</evidence>
<dbReference type="RefSeq" id="WP_005472207.1">
    <property type="nucleotide sequence ID" value="NZ_BSYC01000002.1"/>
</dbReference>
<evidence type="ECO:0000313" key="12">
    <source>
        <dbReference type="EMBL" id="QOG27065.1"/>
    </source>
</evidence>
<evidence type="ECO:0000313" key="16">
    <source>
        <dbReference type="Proteomes" id="UP000571857"/>
    </source>
</evidence>
<dbReference type="Proteomes" id="UP000571857">
    <property type="component" value="Unassembled WGS sequence"/>
</dbReference>
<feature type="active site" evidence="5">
    <location>
        <position position="18"/>
    </location>
</feature>
<dbReference type="SUPFAM" id="SSF54975">
    <property type="entry name" value="Acylphosphatase/BLUF domain-like"/>
    <property type="match status" value="1"/>
</dbReference>
<dbReference type="EMBL" id="JASUBT010000004">
    <property type="protein sequence ID" value="MDL4935509.1"/>
    <property type="molecule type" value="Genomic_DNA"/>
</dbReference>
<evidence type="ECO:0000313" key="11">
    <source>
        <dbReference type="EMBL" id="MDT2689527.1"/>
    </source>
</evidence>
<comment type="similarity">
    <text evidence="1 6">Belongs to the acylphosphatase family.</text>
</comment>
<dbReference type="PANTHER" id="PTHR47268">
    <property type="entry name" value="ACYLPHOSPHATASE"/>
    <property type="match status" value="1"/>
</dbReference>
<feature type="active site" evidence="5">
    <location>
        <position position="36"/>
    </location>
</feature>
<dbReference type="EMBL" id="CP050485">
    <property type="protein sequence ID" value="QOG27065.1"/>
    <property type="molecule type" value="Genomic_DNA"/>
</dbReference>
<evidence type="ECO:0000256" key="5">
    <source>
        <dbReference type="PROSITE-ProRule" id="PRU00520"/>
    </source>
</evidence>
<dbReference type="Proteomes" id="UP000516696">
    <property type="component" value="Chromosome"/>
</dbReference>
<dbReference type="EMBL" id="UFYW01000001">
    <property type="protein sequence ID" value="STD82878.1"/>
    <property type="molecule type" value="Genomic_DNA"/>
</dbReference>
<protein>
    <recommendedName>
        <fullName evidence="3 5">acylphosphatase</fullName>
        <ecNumber evidence="2 5">3.6.1.7</ecNumber>
    </recommendedName>
</protein>
<evidence type="ECO:0000256" key="1">
    <source>
        <dbReference type="ARBA" id="ARBA00005614"/>
    </source>
</evidence>
<dbReference type="InterPro" id="IPR020456">
    <property type="entry name" value="Acylphosphatase"/>
</dbReference>
<dbReference type="Proteomes" id="UP000254807">
    <property type="component" value="Unassembled WGS sequence"/>
</dbReference>
<dbReference type="AlphaFoldDB" id="A0A1V8Z1U6"/>
<evidence type="ECO:0000256" key="2">
    <source>
        <dbReference type="ARBA" id="ARBA00012150"/>
    </source>
</evidence>
<reference evidence="13 14" key="1">
    <citation type="submission" date="2018-06" db="EMBL/GenBank/DDBJ databases">
        <authorList>
            <consortium name="Pathogen Informatics"/>
            <person name="Doyle S."/>
        </authorList>
    </citation>
    <scope>NUCLEOTIDE SEQUENCE [LARGE SCALE GENOMIC DNA]</scope>
    <source>
        <strain evidence="13 14">NCTC12360</strain>
    </source>
</reference>
<evidence type="ECO:0000256" key="7">
    <source>
        <dbReference type="SAM" id="MobiDB-lite"/>
    </source>
</evidence>
<dbReference type="OrthoDB" id="9808093at2"/>
<dbReference type="InterPro" id="IPR017968">
    <property type="entry name" value="Acylphosphatase_CS"/>
</dbReference>
<dbReference type="Gene3D" id="3.30.70.100">
    <property type="match status" value="1"/>
</dbReference>
<proteinExistence type="inferred from homology"/>
<dbReference type="EC" id="3.6.1.7" evidence="2 5"/>
<comment type="catalytic activity">
    <reaction evidence="4 5">
        <text>an acyl phosphate + H2O = a carboxylate + phosphate + H(+)</text>
        <dbReference type="Rhea" id="RHEA:14965"/>
        <dbReference type="ChEBI" id="CHEBI:15377"/>
        <dbReference type="ChEBI" id="CHEBI:15378"/>
        <dbReference type="ChEBI" id="CHEBI:29067"/>
        <dbReference type="ChEBI" id="CHEBI:43474"/>
        <dbReference type="ChEBI" id="CHEBI:59918"/>
        <dbReference type="EC" id="3.6.1.7"/>
    </reaction>
</comment>
<evidence type="ECO:0000313" key="15">
    <source>
        <dbReference type="Proteomes" id="UP000516696"/>
    </source>
</evidence>
<feature type="domain" description="Acylphosphatase-like" evidence="8">
    <location>
        <begin position="3"/>
        <end position="91"/>
    </location>
</feature>
<dbReference type="PROSITE" id="PS00150">
    <property type="entry name" value="ACYLPHOSPHATASE_1"/>
    <property type="match status" value="1"/>
</dbReference>
<gene>
    <name evidence="13" type="primary">acyP</name>
    <name evidence="12" type="ORF">EGM181_07310</name>
    <name evidence="9" type="ORF">HWH42_11370</name>
    <name evidence="13" type="ORF">NCTC12360_01317</name>
    <name evidence="11" type="ORF">P7E30_04780</name>
    <name evidence="10" type="ORF">QRX88_07275</name>
</gene>
<evidence type="ECO:0000313" key="13">
    <source>
        <dbReference type="EMBL" id="STD82878.1"/>
    </source>
</evidence>
<evidence type="ECO:0000313" key="14">
    <source>
        <dbReference type="Proteomes" id="UP000254807"/>
    </source>
</evidence>
<keyword evidence="14" id="KW-1185">Reference proteome</keyword>
<evidence type="ECO:0000256" key="3">
    <source>
        <dbReference type="ARBA" id="ARBA00015991"/>
    </source>
</evidence>